<sequence length="40" mass="4359">MKPALLEQGRTECAADGLSSVASGVNRVREKQLITIKTRM</sequence>
<evidence type="ECO:0000313" key="1">
    <source>
        <dbReference type="EMBL" id="AZE50612.1"/>
    </source>
</evidence>
<reference evidence="1 2" key="1">
    <citation type="submission" date="2018-03" db="EMBL/GenBank/DDBJ databases">
        <title>Diversity of phytobeneficial traits revealed by whole-genome analysis of worldwide-isolated phenazine-producing Pseudomonas spp.</title>
        <authorList>
            <person name="Biessy A."/>
            <person name="Novinscak A."/>
            <person name="Blom J."/>
            <person name="Leger G."/>
            <person name="Thomashow L.S."/>
            <person name="Cazorla F.M."/>
            <person name="Josic D."/>
            <person name="Filion M."/>
        </authorList>
    </citation>
    <scope>NUCLEOTIDE SEQUENCE [LARGE SCALE GENOMIC DNA]</scope>
    <source>
        <strain evidence="1 2">B25</strain>
    </source>
</reference>
<dbReference type="Proteomes" id="UP000268048">
    <property type="component" value="Chromosome"/>
</dbReference>
<organism evidence="1 2">
    <name type="scientific">Pseudomonas chlororaphis</name>
    <dbReference type="NCBI Taxonomy" id="587753"/>
    <lineage>
        <taxon>Bacteria</taxon>
        <taxon>Pseudomonadati</taxon>
        <taxon>Pseudomonadota</taxon>
        <taxon>Gammaproteobacteria</taxon>
        <taxon>Pseudomonadales</taxon>
        <taxon>Pseudomonadaceae</taxon>
        <taxon>Pseudomonas</taxon>
    </lineage>
</organism>
<protein>
    <submittedName>
        <fullName evidence="1">Uncharacterized protein</fullName>
    </submittedName>
</protein>
<evidence type="ECO:0000313" key="2">
    <source>
        <dbReference type="Proteomes" id="UP000268048"/>
    </source>
</evidence>
<dbReference type="EMBL" id="CP027753">
    <property type="protein sequence ID" value="AZE50612.1"/>
    <property type="molecule type" value="Genomic_DNA"/>
</dbReference>
<dbReference type="AlphaFoldDB" id="A0A3G7TW23"/>
<name>A0A3G7TW23_9PSED</name>
<accession>A0A3G7TW23</accession>
<proteinExistence type="predicted"/>
<gene>
    <name evidence="1" type="ORF">C4K04_4961</name>
</gene>